<reference evidence="2" key="1">
    <citation type="journal article" date="2012" name="PLoS ONE">
        <title>Gene sets for utilization of primary and secondary nutrition supplies in the distal gut of endangered iberian lynx.</title>
        <authorList>
            <person name="Alcaide M."/>
            <person name="Messina E."/>
            <person name="Richter M."/>
            <person name="Bargiela R."/>
            <person name="Peplies J."/>
            <person name="Huws S.A."/>
            <person name="Newbold C.J."/>
            <person name="Golyshin P.N."/>
            <person name="Simon M.A."/>
            <person name="Lopez G."/>
            <person name="Yakimov M.M."/>
            <person name="Ferrer M."/>
        </authorList>
    </citation>
    <scope>NUCLEOTIDE SEQUENCE</scope>
</reference>
<sequence>MFLRNSIFSRFRLLPLLTDSSLFNRLLHHPLKLLRRNHLHHLSPPRLIRSHLHPVSRNSLHLNRHRTLLRLQRHHIPNLISRLRRLLFRLLGLYTLLRSRFLRTLLNLSLLGLCMSLLFKFLSYTLTYLTLIIRFYLLSIHRFAYADEFCSRQHLHTVCSGIIHKNRLAAFGRIHTARISFTLKHYMPRHNPYRT</sequence>
<keyword evidence="1" id="KW-0472">Membrane</keyword>
<gene>
    <name evidence="2" type="ORF">EVA_06152</name>
</gene>
<comment type="caution">
    <text evidence="2">The sequence shown here is derived from an EMBL/GenBank/DDBJ whole genome shotgun (WGS) entry which is preliminary data.</text>
</comment>
<dbReference type="AlphaFoldDB" id="J9GEJ1"/>
<name>J9GEJ1_9ZZZZ</name>
<dbReference type="EMBL" id="AMCI01001372">
    <property type="protein sequence ID" value="EJX05757.1"/>
    <property type="molecule type" value="Genomic_DNA"/>
</dbReference>
<evidence type="ECO:0000256" key="1">
    <source>
        <dbReference type="SAM" id="Phobius"/>
    </source>
</evidence>
<keyword evidence="1" id="KW-1133">Transmembrane helix</keyword>
<accession>J9GEJ1</accession>
<feature type="transmembrane region" description="Helical" evidence="1">
    <location>
        <begin position="108"/>
        <end position="133"/>
    </location>
</feature>
<proteinExistence type="predicted"/>
<protein>
    <submittedName>
        <fullName evidence="2">Uncharacterized protein</fullName>
    </submittedName>
</protein>
<evidence type="ECO:0000313" key="2">
    <source>
        <dbReference type="EMBL" id="EJX05757.1"/>
    </source>
</evidence>
<keyword evidence="1" id="KW-0812">Transmembrane</keyword>
<organism evidence="2">
    <name type="scientific">gut metagenome</name>
    <dbReference type="NCBI Taxonomy" id="749906"/>
    <lineage>
        <taxon>unclassified sequences</taxon>
        <taxon>metagenomes</taxon>
        <taxon>organismal metagenomes</taxon>
    </lineage>
</organism>